<evidence type="ECO:0000256" key="1">
    <source>
        <dbReference type="SAM" id="MobiDB-lite"/>
    </source>
</evidence>
<dbReference type="EnsemblMetazoa" id="XM_031921017">
    <property type="protein sequence ID" value="XP_031776877"/>
    <property type="gene ID" value="LOC116415792"/>
</dbReference>
<dbReference type="SMR" id="A0A7M7T652"/>
<dbReference type="InParanoid" id="A0A7M7T652"/>
<dbReference type="GeneID" id="116415792"/>
<dbReference type="KEGG" id="nvi:116415792"/>
<dbReference type="SUPFAM" id="SSF50978">
    <property type="entry name" value="WD40 repeat-like"/>
    <property type="match status" value="1"/>
</dbReference>
<protein>
    <recommendedName>
        <fullName evidence="2">DDB1- and CUL4-associated factor 12 beta-propeller domain-containing protein</fullName>
    </recommendedName>
</protein>
<reference evidence="3" key="1">
    <citation type="submission" date="2021-01" db="UniProtKB">
        <authorList>
            <consortium name="EnsemblMetazoa"/>
        </authorList>
    </citation>
    <scope>IDENTIFICATION</scope>
</reference>
<dbReference type="InterPro" id="IPR015943">
    <property type="entry name" value="WD40/YVTN_repeat-like_dom_sf"/>
</dbReference>
<dbReference type="InterPro" id="IPR036322">
    <property type="entry name" value="WD40_repeat_dom_sf"/>
</dbReference>
<organism evidence="3 4">
    <name type="scientific">Nasonia vitripennis</name>
    <name type="common">Parasitic wasp</name>
    <dbReference type="NCBI Taxonomy" id="7425"/>
    <lineage>
        <taxon>Eukaryota</taxon>
        <taxon>Metazoa</taxon>
        <taxon>Ecdysozoa</taxon>
        <taxon>Arthropoda</taxon>
        <taxon>Hexapoda</taxon>
        <taxon>Insecta</taxon>
        <taxon>Pterygota</taxon>
        <taxon>Neoptera</taxon>
        <taxon>Endopterygota</taxon>
        <taxon>Hymenoptera</taxon>
        <taxon>Apocrita</taxon>
        <taxon>Proctotrupomorpha</taxon>
        <taxon>Chalcidoidea</taxon>
        <taxon>Pteromalidae</taxon>
        <taxon>Pteromalinae</taxon>
        <taxon>Nasonia</taxon>
    </lineage>
</organism>
<evidence type="ECO:0000313" key="4">
    <source>
        <dbReference type="Proteomes" id="UP000002358"/>
    </source>
</evidence>
<dbReference type="Proteomes" id="UP000002358">
    <property type="component" value="Chromosome 1"/>
</dbReference>
<sequence length="253" mass="29031">MADLKHLLRHRLWKEHVVDLKTDKVFCSQWLNDRQVVFGTKCNKLMLYDTTRQVLDQIPLLNGRLNASAGFGYTAETQIGIGSAQINPFRTLLATRGKNSTELAIYKLPSLDPFCVGEQGHKDWIIGPCWLDDEFLVSASNDSKMTLWKIKRDSSDGTSEKRGVSTHRFRYRRVYTPGTPPKRDMEGKSQPTNSQMEWRMDNLENALERHSDILDNHAEIIRDQTVAILDMKENIDNLNTVIQKLTEQIGKLT</sequence>
<accession>A0A7M7T652</accession>
<keyword evidence="4" id="KW-1185">Reference proteome</keyword>
<evidence type="ECO:0000313" key="3">
    <source>
        <dbReference type="EnsemblMetazoa" id="XP_031776877"/>
    </source>
</evidence>
<dbReference type="Gene3D" id="2.130.10.10">
    <property type="entry name" value="YVTN repeat-like/Quinoprotein amine dehydrogenase"/>
    <property type="match status" value="1"/>
</dbReference>
<feature type="region of interest" description="Disordered" evidence="1">
    <location>
        <begin position="174"/>
        <end position="194"/>
    </location>
</feature>
<name>A0A7M7T652_NASVI</name>
<dbReference type="AlphaFoldDB" id="A0A7M7T652"/>
<dbReference type="Pfam" id="PF23760">
    <property type="entry name" value="Beta-prop_DCAF12"/>
    <property type="match status" value="1"/>
</dbReference>
<proteinExistence type="predicted"/>
<dbReference type="OrthoDB" id="9610195at2759"/>
<feature type="domain" description="DDB1- and CUL4-associated factor 12 beta-propeller" evidence="2">
    <location>
        <begin position="18"/>
        <end position="160"/>
    </location>
</feature>
<dbReference type="RefSeq" id="XP_031776877.1">
    <property type="nucleotide sequence ID" value="XM_031921017.1"/>
</dbReference>
<dbReference type="InterPro" id="IPR056151">
    <property type="entry name" value="Beta-prop_DCAF12"/>
</dbReference>
<evidence type="ECO:0000259" key="2">
    <source>
        <dbReference type="Pfam" id="PF23760"/>
    </source>
</evidence>